<feature type="domain" description="WCX" evidence="3">
    <location>
        <begin position="231"/>
        <end position="302"/>
    </location>
</feature>
<evidence type="ECO:0000313" key="4">
    <source>
        <dbReference type="EMBL" id="GAA4903036.1"/>
    </source>
</evidence>
<dbReference type="InterPro" id="IPR051534">
    <property type="entry name" value="CBASS_pafABC_assoc_protein"/>
</dbReference>
<dbReference type="Proteomes" id="UP001501521">
    <property type="component" value="Unassembled WGS sequence"/>
</dbReference>
<dbReference type="PROSITE" id="PS52050">
    <property type="entry name" value="WYL"/>
    <property type="match status" value="1"/>
</dbReference>
<evidence type="ECO:0000313" key="5">
    <source>
        <dbReference type="Proteomes" id="UP001501521"/>
    </source>
</evidence>
<reference evidence="5" key="1">
    <citation type="journal article" date="2019" name="Int. J. Syst. Evol. Microbiol.">
        <title>The Global Catalogue of Microorganisms (GCM) 10K type strain sequencing project: providing services to taxonomists for standard genome sequencing and annotation.</title>
        <authorList>
            <consortium name="The Broad Institute Genomics Platform"/>
            <consortium name="The Broad Institute Genome Sequencing Center for Infectious Disease"/>
            <person name="Wu L."/>
            <person name="Ma J."/>
        </authorList>
    </citation>
    <scope>NUCLEOTIDE SEQUENCE [LARGE SCALE GENOMIC DNA]</scope>
    <source>
        <strain evidence="5">JCM 19125</strain>
    </source>
</reference>
<comment type="caution">
    <text evidence="4">The sequence shown here is derived from an EMBL/GenBank/DDBJ whole genome shotgun (WGS) entry which is preliminary data.</text>
</comment>
<evidence type="ECO:0000259" key="1">
    <source>
        <dbReference type="Pfam" id="PF13280"/>
    </source>
</evidence>
<dbReference type="InterPro" id="IPR043839">
    <property type="entry name" value="PafC_HTH"/>
</dbReference>
<dbReference type="Pfam" id="PF25583">
    <property type="entry name" value="WCX"/>
    <property type="match status" value="1"/>
</dbReference>
<proteinExistence type="predicted"/>
<dbReference type="InterPro" id="IPR026881">
    <property type="entry name" value="WYL_dom"/>
</dbReference>
<dbReference type="PIRSF" id="PIRSF016838">
    <property type="entry name" value="PafC"/>
    <property type="match status" value="1"/>
</dbReference>
<dbReference type="PANTHER" id="PTHR34580">
    <property type="match status" value="1"/>
</dbReference>
<dbReference type="Pfam" id="PF13280">
    <property type="entry name" value="WYL"/>
    <property type="match status" value="1"/>
</dbReference>
<sequence>MRSEEQIARLLRMVPYLSSHPGVEVQKVADEFGVTPRQVIKDLEVLQFCGLPGGYYDDLFDVDIEVVREEGRIEFRNAAVLARPLKLRPAEAASLLAALRLVVDVAGSSDAAASALAKLQAAVGATEAPVTVAVESTDPERRALLSRAIDEKRAVSMEYRTTGRQGTTTAVVEPARLNLVDGYTYLDAWSRSRDAWRSYRLDRIVAVEVLDEPAADHGAPPDGWFDDVPERLTLTVEPSARWIAEYFPTVGVEDLGDRVAVTFPVASHDWAVSLILRLGGAVLDVSDERVAQAARAKAAKALAGYQDVVR</sequence>
<dbReference type="RefSeq" id="WP_345582851.1">
    <property type="nucleotide sequence ID" value="NZ_BAABLV010000036.1"/>
</dbReference>
<gene>
    <name evidence="4" type="ORF">GCM10025789_22300</name>
</gene>
<feature type="domain" description="WYL" evidence="1">
    <location>
        <begin position="144"/>
        <end position="209"/>
    </location>
</feature>
<name>A0ABP9FRJ5_9ACTN</name>
<organism evidence="4 5">
    <name type="scientific">Tessaracoccus lubricantis</name>
    <dbReference type="NCBI Taxonomy" id="545543"/>
    <lineage>
        <taxon>Bacteria</taxon>
        <taxon>Bacillati</taxon>
        <taxon>Actinomycetota</taxon>
        <taxon>Actinomycetes</taxon>
        <taxon>Propionibacteriales</taxon>
        <taxon>Propionibacteriaceae</taxon>
        <taxon>Tessaracoccus</taxon>
    </lineage>
</organism>
<dbReference type="InterPro" id="IPR028349">
    <property type="entry name" value="PafC-like"/>
</dbReference>
<evidence type="ECO:0000259" key="2">
    <source>
        <dbReference type="Pfam" id="PF19187"/>
    </source>
</evidence>
<dbReference type="EMBL" id="BAABLV010000036">
    <property type="protein sequence ID" value="GAA4903036.1"/>
    <property type="molecule type" value="Genomic_DNA"/>
</dbReference>
<keyword evidence="5" id="KW-1185">Reference proteome</keyword>
<dbReference type="PANTHER" id="PTHR34580:SF1">
    <property type="entry name" value="PROTEIN PAFC"/>
    <property type="match status" value="1"/>
</dbReference>
<evidence type="ECO:0000259" key="3">
    <source>
        <dbReference type="Pfam" id="PF25583"/>
    </source>
</evidence>
<feature type="domain" description="PafC HTH" evidence="2">
    <location>
        <begin position="5"/>
        <end position="121"/>
    </location>
</feature>
<dbReference type="Pfam" id="PF19187">
    <property type="entry name" value="HTH_PafC"/>
    <property type="match status" value="1"/>
</dbReference>
<accession>A0ABP9FRJ5</accession>
<dbReference type="InterPro" id="IPR057727">
    <property type="entry name" value="WCX_dom"/>
</dbReference>
<protein>
    <submittedName>
        <fullName evidence="4">WYL domain-containing protein</fullName>
    </submittedName>
</protein>